<proteinExistence type="predicted"/>
<dbReference type="Gene3D" id="1.10.357.10">
    <property type="entry name" value="Tetracycline Repressor, domain 2"/>
    <property type="match status" value="1"/>
</dbReference>
<dbReference type="Proteomes" id="UP000183371">
    <property type="component" value="Unassembled WGS sequence"/>
</dbReference>
<reference evidence="5" key="1">
    <citation type="submission" date="2016-10" db="EMBL/GenBank/DDBJ databases">
        <authorList>
            <person name="Varghese N."/>
            <person name="Submissions S."/>
        </authorList>
    </citation>
    <scope>NUCLEOTIDE SEQUENCE [LARGE SCALE GENOMIC DNA]</scope>
    <source>
        <strain evidence="5">DSM 17465</strain>
    </source>
</reference>
<evidence type="ECO:0000313" key="4">
    <source>
        <dbReference type="EMBL" id="SFU13885.1"/>
    </source>
</evidence>
<organism evidence="4 5">
    <name type="scientific">Pseudovibrio denitrificans</name>
    <dbReference type="NCBI Taxonomy" id="258256"/>
    <lineage>
        <taxon>Bacteria</taxon>
        <taxon>Pseudomonadati</taxon>
        <taxon>Pseudomonadota</taxon>
        <taxon>Alphaproteobacteria</taxon>
        <taxon>Hyphomicrobiales</taxon>
        <taxon>Stappiaceae</taxon>
        <taxon>Pseudovibrio</taxon>
    </lineage>
</organism>
<evidence type="ECO:0000256" key="1">
    <source>
        <dbReference type="ARBA" id="ARBA00023125"/>
    </source>
</evidence>
<dbReference type="EMBL" id="FPBD01000009">
    <property type="protein sequence ID" value="SFU13885.1"/>
    <property type="molecule type" value="Genomic_DNA"/>
</dbReference>
<dbReference type="SUPFAM" id="SSF46689">
    <property type="entry name" value="Homeodomain-like"/>
    <property type="match status" value="1"/>
</dbReference>
<evidence type="ECO:0000259" key="3">
    <source>
        <dbReference type="PROSITE" id="PS50977"/>
    </source>
</evidence>
<keyword evidence="1 2" id="KW-0238">DNA-binding</keyword>
<dbReference type="Pfam" id="PF00440">
    <property type="entry name" value="TetR_N"/>
    <property type="match status" value="1"/>
</dbReference>
<evidence type="ECO:0000256" key="2">
    <source>
        <dbReference type="PROSITE-ProRule" id="PRU00335"/>
    </source>
</evidence>
<keyword evidence="5" id="KW-1185">Reference proteome</keyword>
<dbReference type="InterPro" id="IPR009057">
    <property type="entry name" value="Homeodomain-like_sf"/>
</dbReference>
<dbReference type="PROSITE" id="PS50977">
    <property type="entry name" value="HTH_TETR_2"/>
    <property type="match status" value="1"/>
</dbReference>
<feature type="DNA-binding region" description="H-T-H motif" evidence="2">
    <location>
        <begin position="9"/>
        <end position="28"/>
    </location>
</feature>
<dbReference type="AlphaFoldDB" id="A0A1I7DQG8"/>
<sequence>MQFGFRKSSLNDVAQAANVSRQALYLHFKDKTDLFREASTFTFEENLKLVQQAAQSGQPLQDIVTEMFSIWHGQYVGKIDHVASDFVAAAIETTGDIMQSAEANFLSEVAAAIEQADLPYLQQTTQGTPLKIARLLNTYSKGLKQEITTEKEYRAGMTEATETMLGLSK</sequence>
<evidence type="ECO:0000313" key="5">
    <source>
        <dbReference type="Proteomes" id="UP000183371"/>
    </source>
</evidence>
<name>A0A1I7DQG8_9HYPH</name>
<dbReference type="GO" id="GO:0003677">
    <property type="term" value="F:DNA binding"/>
    <property type="evidence" value="ECO:0007669"/>
    <property type="project" value="UniProtKB-UniRule"/>
</dbReference>
<accession>A0A1I7DQG8</accession>
<dbReference type="InterPro" id="IPR001647">
    <property type="entry name" value="HTH_TetR"/>
</dbReference>
<protein>
    <submittedName>
        <fullName evidence="4">Transcriptional regulator, TetR family</fullName>
    </submittedName>
</protein>
<feature type="domain" description="HTH tetR-type" evidence="3">
    <location>
        <begin position="1"/>
        <end position="46"/>
    </location>
</feature>
<gene>
    <name evidence="4" type="ORF">SAMN05444141_109333</name>
</gene>